<accession>A0A0E9W0D6</accession>
<name>A0A0E9W0D6_ANGAN</name>
<reference evidence="1" key="2">
    <citation type="journal article" date="2015" name="Fish Shellfish Immunol.">
        <title>Early steps in the European eel (Anguilla anguilla)-Vibrio vulnificus interaction in the gills: Role of the RtxA13 toxin.</title>
        <authorList>
            <person name="Callol A."/>
            <person name="Pajuelo D."/>
            <person name="Ebbesson L."/>
            <person name="Teles M."/>
            <person name="MacKenzie S."/>
            <person name="Amaro C."/>
        </authorList>
    </citation>
    <scope>NUCLEOTIDE SEQUENCE</scope>
</reference>
<reference evidence="1" key="1">
    <citation type="submission" date="2014-11" db="EMBL/GenBank/DDBJ databases">
        <authorList>
            <person name="Amaro Gonzalez C."/>
        </authorList>
    </citation>
    <scope>NUCLEOTIDE SEQUENCE</scope>
</reference>
<sequence length="23" mass="2498">MKTAANSSLLHSFSICFTLSLLL</sequence>
<dbReference type="AlphaFoldDB" id="A0A0E9W0D6"/>
<organism evidence="1">
    <name type="scientific">Anguilla anguilla</name>
    <name type="common">European freshwater eel</name>
    <name type="synonym">Muraena anguilla</name>
    <dbReference type="NCBI Taxonomy" id="7936"/>
    <lineage>
        <taxon>Eukaryota</taxon>
        <taxon>Metazoa</taxon>
        <taxon>Chordata</taxon>
        <taxon>Craniata</taxon>
        <taxon>Vertebrata</taxon>
        <taxon>Euteleostomi</taxon>
        <taxon>Actinopterygii</taxon>
        <taxon>Neopterygii</taxon>
        <taxon>Teleostei</taxon>
        <taxon>Anguilliformes</taxon>
        <taxon>Anguillidae</taxon>
        <taxon>Anguilla</taxon>
    </lineage>
</organism>
<evidence type="ECO:0000313" key="1">
    <source>
        <dbReference type="EMBL" id="JAH82943.1"/>
    </source>
</evidence>
<protein>
    <submittedName>
        <fullName evidence="1">Uncharacterized protein</fullName>
    </submittedName>
</protein>
<dbReference type="EMBL" id="GBXM01025634">
    <property type="protein sequence ID" value="JAH82943.1"/>
    <property type="molecule type" value="Transcribed_RNA"/>
</dbReference>
<proteinExistence type="predicted"/>